<dbReference type="InterPro" id="IPR033412">
    <property type="entry name" value="PFOR_II"/>
</dbReference>
<evidence type="ECO:0000313" key="6">
    <source>
        <dbReference type="Proteomes" id="UP000184241"/>
    </source>
</evidence>
<dbReference type="CDD" id="cd07034">
    <property type="entry name" value="TPP_PYR_PFOR_IOR-alpha_like"/>
    <property type="match status" value="1"/>
</dbReference>
<dbReference type="EMBL" id="FQXU01000007">
    <property type="protein sequence ID" value="SHI19308.1"/>
    <property type="molecule type" value="Genomic_DNA"/>
</dbReference>
<accession>A0A1M5Z5C9</accession>
<protein>
    <submittedName>
        <fullName evidence="5">2-oxoglutarate ferredoxin oxidoreductase subunit alpha</fullName>
    </submittedName>
</protein>
<dbReference type="InterPro" id="IPR050722">
    <property type="entry name" value="Pyruvate:ferred/Flavod_OxRd"/>
</dbReference>
<dbReference type="InterPro" id="IPR022367">
    <property type="entry name" value="2-oxoacid/accept_OxRdtase_asu"/>
</dbReference>
<feature type="domain" description="Pyruvate flavodoxin/ferredoxin oxidoreductase pyrimidine binding" evidence="3">
    <location>
        <begin position="193"/>
        <end position="427"/>
    </location>
</feature>
<organism evidence="5 6">
    <name type="scientific">Clostridium intestinale DSM 6191</name>
    <dbReference type="NCBI Taxonomy" id="1121320"/>
    <lineage>
        <taxon>Bacteria</taxon>
        <taxon>Bacillati</taxon>
        <taxon>Bacillota</taxon>
        <taxon>Clostridia</taxon>
        <taxon>Eubacteriales</taxon>
        <taxon>Clostridiaceae</taxon>
        <taxon>Clostridium</taxon>
    </lineage>
</organism>
<feature type="domain" description="Pyruvate/ketoisovalerate oxidoreductase catalytic" evidence="2">
    <location>
        <begin position="11"/>
        <end position="165"/>
    </location>
</feature>
<dbReference type="Gene3D" id="3.40.50.920">
    <property type="match status" value="1"/>
</dbReference>
<dbReference type="SUPFAM" id="SSF53323">
    <property type="entry name" value="Pyruvate-ferredoxin oxidoreductase, PFOR, domain III"/>
    <property type="match status" value="1"/>
</dbReference>
<dbReference type="SUPFAM" id="SSF52518">
    <property type="entry name" value="Thiamin diphosphate-binding fold (THDP-binding)"/>
    <property type="match status" value="1"/>
</dbReference>
<dbReference type="RefSeq" id="WP_073020043.1">
    <property type="nucleotide sequence ID" value="NZ_FQXU01000007.1"/>
</dbReference>
<dbReference type="InterPro" id="IPR002880">
    <property type="entry name" value="Pyrv_Fd/Flavodoxin_OxRdtase_N"/>
</dbReference>
<evidence type="ECO:0000259" key="2">
    <source>
        <dbReference type="Pfam" id="PF01558"/>
    </source>
</evidence>
<dbReference type="InterPro" id="IPR002869">
    <property type="entry name" value="Pyrv_flavodox_OxRed_cen"/>
</dbReference>
<dbReference type="SUPFAM" id="SSF52922">
    <property type="entry name" value="TK C-terminal domain-like"/>
    <property type="match status" value="1"/>
</dbReference>
<evidence type="ECO:0000313" key="5">
    <source>
        <dbReference type="EMBL" id="SHI19308.1"/>
    </source>
</evidence>
<dbReference type="Proteomes" id="UP000184241">
    <property type="component" value="Unassembled WGS sequence"/>
</dbReference>
<evidence type="ECO:0000259" key="3">
    <source>
        <dbReference type="Pfam" id="PF01855"/>
    </source>
</evidence>
<dbReference type="Gene3D" id="3.40.920.10">
    <property type="entry name" value="Pyruvate-ferredoxin oxidoreductase, PFOR, domain III"/>
    <property type="match status" value="1"/>
</dbReference>
<dbReference type="InterPro" id="IPR029061">
    <property type="entry name" value="THDP-binding"/>
</dbReference>
<name>A0A1M5Z5C9_9CLOT</name>
<dbReference type="Pfam" id="PF01855">
    <property type="entry name" value="POR_N"/>
    <property type="match status" value="1"/>
</dbReference>
<keyword evidence="1" id="KW-0560">Oxidoreductase</keyword>
<reference evidence="5 6" key="1">
    <citation type="submission" date="2016-11" db="EMBL/GenBank/DDBJ databases">
        <authorList>
            <person name="Jaros S."/>
            <person name="Januszkiewicz K."/>
            <person name="Wedrychowicz H."/>
        </authorList>
    </citation>
    <scope>NUCLEOTIDE SEQUENCE [LARGE SCALE GENOMIC DNA]</scope>
    <source>
        <strain evidence="5 6">DSM 6191</strain>
    </source>
</reference>
<dbReference type="FunFam" id="3.40.50.970:FF:000022">
    <property type="entry name" value="2-oxoglutarate ferredoxin oxidoreductase alpha subunit"/>
    <property type="match status" value="1"/>
</dbReference>
<dbReference type="PANTHER" id="PTHR32154:SF20">
    <property type="entry name" value="2-OXOGLUTARATE OXIDOREDUCTASE SUBUNIT KORA"/>
    <property type="match status" value="1"/>
</dbReference>
<gene>
    <name evidence="5" type="ORF">SAMN02745941_02605</name>
</gene>
<dbReference type="GO" id="GO:0006979">
    <property type="term" value="P:response to oxidative stress"/>
    <property type="evidence" value="ECO:0007669"/>
    <property type="project" value="TreeGrafter"/>
</dbReference>
<dbReference type="AlphaFoldDB" id="A0A1M5Z5C9"/>
<dbReference type="PANTHER" id="PTHR32154">
    <property type="entry name" value="PYRUVATE-FLAVODOXIN OXIDOREDUCTASE-RELATED"/>
    <property type="match status" value="1"/>
</dbReference>
<dbReference type="Pfam" id="PF17147">
    <property type="entry name" value="PFOR_II"/>
    <property type="match status" value="1"/>
</dbReference>
<dbReference type="Pfam" id="PF01558">
    <property type="entry name" value="POR"/>
    <property type="match status" value="1"/>
</dbReference>
<proteinExistence type="predicted"/>
<feature type="domain" description="Pyruvate:ferredoxin oxidoreductase core" evidence="4">
    <location>
        <begin position="457"/>
        <end position="527"/>
    </location>
</feature>
<evidence type="ECO:0000256" key="1">
    <source>
        <dbReference type="ARBA" id="ARBA00023002"/>
    </source>
</evidence>
<dbReference type="Gene3D" id="3.40.50.970">
    <property type="match status" value="1"/>
</dbReference>
<dbReference type="NCBIfam" id="TIGR03710">
    <property type="entry name" value="OAFO_sf"/>
    <property type="match status" value="1"/>
</dbReference>
<evidence type="ECO:0000259" key="4">
    <source>
        <dbReference type="Pfam" id="PF17147"/>
    </source>
</evidence>
<dbReference type="GO" id="GO:0016903">
    <property type="term" value="F:oxidoreductase activity, acting on the aldehyde or oxo group of donors"/>
    <property type="evidence" value="ECO:0007669"/>
    <property type="project" value="InterPro"/>
</dbReference>
<dbReference type="InterPro" id="IPR019752">
    <property type="entry name" value="Pyrv/ketoisovalerate_OxRed_cat"/>
</dbReference>
<dbReference type="InterPro" id="IPR009014">
    <property type="entry name" value="Transketo_C/PFOR_II"/>
</dbReference>
<sequence length="559" mass="61226">MNYNVLIGGAAGQGMDTISNFLEKILKKKGFYVFTNKDYMSRVRGGHNFLQVRFSDEPIYTHTSNVDVIFALDQNTIDLHMERLSEHGVAIGDDALVSEDSRFKKLPLKKTALELKLSKALGMVGLGAVIKFFGISLEGVEEIFPKKFAPQIRETNIQALNRGYDLIDTKFQLKGGNLEDHLLLDGNTAIALGALAAGVNFYCGYPMTPATSVMTYLSKKQVQAGIVVEQVEDEVAALNMAIGASYAGAKAMTGSSGGGVSLMVEAFGLAGIMETPVVVVDSQRPGPATGLPTRTEQSDLSFLLTASHGEFPRAVLSVRNAEDAFYQSFRALNLATKYQTLVILLTDQYLADSKVTVAPYKLDDLTIEKGKWVDGPFKEGEEYKRYELTEDGISPMLVPGKVPGQTVLVDSDEHTDEGHITESGEVRNSMMEKRMKKQVLMEADIEEPVYFGVEEPDTVLVGWGSTYGALKEATDLLNKEGLKVAALSFGDIFPLPKKTLDKLKGKVKFINVEQNYNGQLGKFIASETGILMDGSILKYDGRQINGVELYERVKSEVNK</sequence>